<proteinExistence type="predicted"/>
<keyword evidence="2" id="KW-1185">Reference proteome</keyword>
<sequence length="200" mass="22203">MNNGMAYGQWGGLWTMGCPMDNGVAYGQWGGLWTMGWPMDNGVASGQWGGLWTMGWPMENGVAYGQWGGLWTMGWPMDNGVGYGQWGGLWTMGWPMDNGVAYEQWGGLWTMGWPMNNGAMKWCLRTLGGCLDENSYSYTLEVSFFSYITNVGTASVAQPYTEEGCIFSLSYSTTTWGKLILWLHGDNALSLPQLLNCPYH</sequence>
<organism evidence="1 2">
    <name type="scientific">Ridgeia piscesae</name>
    <name type="common">Tubeworm</name>
    <dbReference type="NCBI Taxonomy" id="27915"/>
    <lineage>
        <taxon>Eukaryota</taxon>
        <taxon>Metazoa</taxon>
        <taxon>Spiralia</taxon>
        <taxon>Lophotrochozoa</taxon>
        <taxon>Annelida</taxon>
        <taxon>Polychaeta</taxon>
        <taxon>Sedentaria</taxon>
        <taxon>Canalipalpata</taxon>
        <taxon>Sabellida</taxon>
        <taxon>Siboglinidae</taxon>
        <taxon>Ridgeia</taxon>
    </lineage>
</organism>
<name>A0AAD9KX32_RIDPI</name>
<dbReference type="Proteomes" id="UP001209878">
    <property type="component" value="Unassembled WGS sequence"/>
</dbReference>
<dbReference type="EMBL" id="JAODUO010000501">
    <property type="protein sequence ID" value="KAK2179283.1"/>
    <property type="molecule type" value="Genomic_DNA"/>
</dbReference>
<reference evidence="1" key="1">
    <citation type="journal article" date="2023" name="Mol. Biol. Evol.">
        <title>Third-Generation Sequencing Reveals the Adaptive Role of the Epigenome in Three Deep-Sea Polychaetes.</title>
        <authorList>
            <person name="Perez M."/>
            <person name="Aroh O."/>
            <person name="Sun Y."/>
            <person name="Lan Y."/>
            <person name="Juniper S.K."/>
            <person name="Young C.R."/>
            <person name="Angers B."/>
            <person name="Qian P.Y."/>
        </authorList>
    </citation>
    <scope>NUCLEOTIDE SEQUENCE</scope>
    <source>
        <strain evidence="1">R07B-5</strain>
    </source>
</reference>
<gene>
    <name evidence="1" type="ORF">NP493_500g02013</name>
</gene>
<protein>
    <submittedName>
        <fullName evidence="1">Uncharacterized protein</fullName>
    </submittedName>
</protein>
<comment type="caution">
    <text evidence="1">The sequence shown here is derived from an EMBL/GenBank/DDBJ whole genome shotgun (WGS) entry which is preliminary data.</text>
</comment>
<evidence type="ECO:0000313" key="2">
    <source>
        <dbReference type="Proteomes" id="UP001209878"/>
    </source>
</evidence>
<accession>A0AAD9KX32</accession>
<dbReference type="AlphaFoldDB" id="A0AAD9KX32"/>
<evidence type="ECO:0000313" key="1">
    <source>
        <dbReference type="EMBL" id="KAK2179283.1"/>
    </source>
</evidence>